<comment type="caution">
    <text evidence="1">The sequence shown here is derived from an EMBL/GenBank/DDBJ whole genome shotgun (WGS) entry which is preliminary data.</text>
</comment>
<name>A0A2P4YTE7_9STRA</name>
<organism evidence="1 2">
    <name type="scientific">Phytophthora palmivora</name>
    <dbReference type="NCBI Taxonomy" id="4796"/>
    <lineage>
        <taxon>Eukaryota</taxon>
        <taxon>Sar</taxon>
        <taxon>Stramenopiles</taxon>
        <taxon>Oomycota</taxon>
        <taxon>Peronosporomycetes</taxon>
        <taxon>Peronosporales</taxon>
        <taxon>Peronosporaceae</taxon>
        <taxon>Phytophthora</taxon>
    </lineage>
</organism>
<gene>
    <name evidence="1" type="ORF">PHPALM_1023</name>
</gene>
<protein>
    <submittedName>
        <fullName evidence="1">Uncharacterized protein</fullName>
    </submittedName>
</protein>
<proteinExistence type="predicted"/>
<dbReference type="EMBL" id="NCKW01000183">
    <property type="protein sequence ID" value="POM81067.1"/>
    <property type="molecule type" value="Genomic_DNA"/>
</dbReference>
<reference evidence="1 2" key="1">
    <citation type="journal article" date="2017" name="Genome Biol. Evol.">
        <title>Phytophthora megakarya and P. palmivora, closely related causal agents of cacao black pod rot, underwent increases in genome sizes and gene numbers by different mechanisms.</title>
        <authorList>
            <person name="Ali S.S."/>
            <person name="Shao J."/>
            <person name="Lary D.J."/>
            <person name="Kronmiller B."/>
            <person name="Shen D."/>
            <person name="Strem M.D."/>
            <person name="Amoako-Attah I."/>
            <person name="Akrofi A.Y."/>
            <person name="Begoude B.A."/>
            <person name="Ten Hoopen G.M."/>
            <person name="Coulibaly K."/>
            <person name="Kebe B.I."/>
            <person name="Melnick R.L."/>
            <person name="Guiltinan M.J."/>
            <person name="Tyler B.M."/>
            <person name="Meinhardt L.W."/>
            <person name="Bailey B.A."/>
        </authorList>
    </citation>
    <scope>NUCLEOTIDE SEQUENCE [LARGE SCALE GENOMIC DNA]</scope>
    <source>
        <strain evidence="2">sbr112.9</strain>
    </source>
</reference>
<dbReference type="AlphaFoldDB" id="A0A2P4YTE7"/>
<accession>A0A2P4YTE7</accession>
<evidence type="ECO:0000313" key="2">
    <source>
        <dbReference type="Proteomes" id="UP000237271"/>
    </source>
</evidence>
<dbReference type="OrthoDB" id="92089at2759"/>
<dbReference type="Proteomes" id="UP000237271">
    <property type="component" value="Unassembled WGS sequence"/>
</dbReference>
<evidence type="ECO:0000313" key="1">
    <source>
        <dbReference type="EMBL" id="POM81067.1"/>
    </source>
</evidence>
<sequence length="167" mass="18820">MTDASTKYCSTLEQTPRRLDQQIDIQGIGKYKVSTTHKALVKVTLGWEVFYEFEVWIIPHHAGVNLILGTDFVIPAGIRLGLYNSAAKLPDEVVAPLLRSLTDTNDQTYGLQTADGSTEAVCLSDRATAEFKPRRKQPSDFTHEFWVRRTDDWIPIIVIKKGKVTKV</sequence>
<keyword evidence="2" id="KW-1185">Reference proteome</keyword>